<organism evidence="2">
    <name type="scientific">Yersinia pseudotuberculosis serotype O:3 (strain YPIII)</name>
    <dbReference type="NCBI Taxonomy" id="502800"/>
    <lineage>
        <taxon>Bacteria</taxon>
        <taxon>Pseudomonadati</taxon>
        <taxon>Pseudomonadota</taxon>
        <taxon>Gammaproteobacteria</taxon>
        <taxon>Enterobacterales</taxon>
        <taxon>Yersiniaceae</taxon>
        <taxon>Yersinia</taxon>
    </lineage>
</organism>
<dbReference type="SUPFAM" id="SSF53448">
    <property type="entry name" value="Nucleotide-diphospho-sugar transferases"/>
    <property type="match status" value="1"/>
</dbReference>
<dbReference type="Pfam" id="PF00535">
    <property type="entry name" value="Glycos_transf_2"/>
    <property type="match status" value="1"/>
</dbReference>
<keyword evidence="2" id="KW-0808">Transferase</keyword>
<dbReference type="InterPro" id="IPR050834">
    <property type="entry name" value="Glycosyltransf_2"/>
</dbReference>
<dbReference type="RefSeq" id="WP_012304488.1">
    <property type="nucleotide sequence ID" value="NZ_CP009792.1"/>
</dbReference>
<dbReference type="InterPro" id="IPR001173">
    <property type="entry name" value="Glyco_trans_2-like"/>
</dbReference>
<feature type="domain" description="Glycosyltransferase 2-like" evidence="1">
    <location>
        <begin position="4"/>
        <end position="161"/>
    </location>
</feature>
<evidence type="ECO:0000259" key="1">
    <source>
        <dbReference type="Pfam" id="PF00535"/>
    </source>
</evidence>
<dbReference type="KEGG" id="ypy:YPK_3180"/>
<protein>
    <submittedName>
        <fullName evidence="2">Glycosyl transferase family 2</fullName>
    </submittedName>
</protein>
<proteinExistence type="predicted"/>
<reference evidence="2" key="1">
    <citation type="submission" date="2008-02" db="EMBL/GenBank/DDBJ databases">
        <title>Complete sequence of Yersinia pseudotuberculosis YPIII.</title>
        <authorList>
            <consortium name="US DOE Joint Genome Institute"/>
            <person name="Challacombe J.F."/>
            <person name="Bruce D."/>
            <person name="Detter J.C."/>
            <person name="Green L."/>
            <person name="Land M."/>
            <person name="Munk C."/>
            <person name="Lindler L.E."/>
            <person name="Nikolich M.P."/>
            <person name="Brettin T."/>
        </authorList>
    </citation>
    <scope>NUCLEOTIDE SEQUENCE</scope>
    <source>
        <strain evidence="2">YPIII</strain>
    </source>
</reference>
<gene>
    <name evidence="2" type="ordered locus">YPK_3180</name>
</gene>
<dbReference type="CDD" id="cd06433">
    <property type="entry name" value="GT_2_WfgS_like"/>
    <property type="match status" value="1"/>
</dbReference>
<dbReference type="AlphaFoldDB" id="A0A0H3B5N8"/>
<dbReference type="InterPro" id="IPR029044">
    <property type="entry name" value="Nucleotide-diphossugar_trans"/>
</dbReference>
<dbReference type="EMBL" id="CP000950">
    <property type="protein sequence ID" value="ACA69449.1"/>
    <property type="molecule type" value="Genomic_DNA"/>
</dbReference>
<name>A0A0H3B5N8_YERPY</name>
<dbReference type="Gene3D" id="3.90.550.10">
    <property type="entry name" value="Spore Coat Polysaccharide Biosynthesis Protein SpsA, Chain A"/>
    <property type="match status" value="1"/>
</dbReference>
<evidence type="ECO:0000313" key="2">
    <source>
        <dbReference type="EMBL" id="ACA69449.1"/>
    </source>
</evidence>
<dbReference type="PANTHER" id="PTHR43685:SF2">
    <property type="entry name" value="GLYCOSYLTRANSFERASE 2-LIKE DOMAIN-CONTAINING PROTEIN"/>
    <property type="match status" value="1"/>
</dbReference>
<sequence length="249" mass="28124">MKISIITATYNSASTIVETLDSLNEQTYDNIEHIIIDGGSTDNTLELVKAYGKRVSIVISEKDEGIYDALNKGISVATGDIIGILHSDDMFAYIDAVSDIAKVFFDNTVDACYGDLSYISRSGDNRVVRTWIAGDYSESKYKYGWMPPHTTFYMKNALYKKLGGYDTTLKIAADYDAMLRYTLVAKINIVYIPKILIYMKVGGVSTRLSQKFESLKDELIVMKRYNLGGVMTFMKKKIYKLPQFFKIVK</sequence>
<dbReference type="PANTHER" id="PTHR43685">
    <property type="entry name" value="GLYCOSYLTRANSFERASE"/>
    <property type="match status" value="1"/>
</dbReference>
<dbReference type="PATRIC" id="fig|502800.11.peg.3907"/>
<dbReference type="GO" id="GO:0016740">
    <property type="term" value="F:transferase activity"/>
    <property type="evidence" value="ECO:0007669"/>
    <property type="project" value="UniProtKB-KW"/>
</dbReference>
<accession>A0A0H3B5N8</accession>